<dbReference type="GO" id="GO:0042254">
    <property type="term" value="P:ribosome biogenesis"/>
    <property type="evidence" value="ECO:0007669"/>
    <property type="project" value="UniProtKB-KW"/>
</dbReference>
<dbReference type="InterPro" id="IPR016478">
    <property type="entry name" value="GTPase_MTG1"/>
</dbReference>
<feature type="domain" description="CP-type G" evidence="11">
    <location>
        <begin position="15"/>
        <end position="179"/>
    </location>
</feature>
<keyword evidence="7" id="KW-0694">RNA-binding</keyword>
<name>A0ABD4EI14_STALU</name>
<feature type="binding site" evidence="10">
    <location>
        <position position="175"/>
    </location>
    <ligand>
        <name>GTP</name>
        <dbReference type="ChEBI" id="CHEBI:37565"/>
    </ligand>
</feature>
<keyword evidence="3 9" id="KW-0963">Cytoplasm</keyword>
<dbReference type="SUPFAM" id="SSF52540">
    <property type="entry name" value="P-loop containing nucleoside triphosphate hydrolases"/>
    <property type="match status" value="1"/>
</dbReference>
<dbReference type="InterPro" id="IPR023179">
    <property type="entry name" value="GTP-bd_ortho_bundle_sf"/>
</dbReference>
<evidence type="ECO:0000256" key="8">
    <source>
        <dbReference type="ARBA" id="ARBA00023134"/>
    </source>
</evidence>
<dbReference type="GO" id="GO:0005525">
    <property type="term" value="F:GTP binding"/>
    <property type="evidence" value="ECO:0007669"/>
    <property type="project" value="UniProtKB-KW"/>
</dbReference>
<dbReference type="CDD" id="cd01856">
    <property type="entry name" value="YlqF"/>
    <property type="match status" value="1"/>
</dbReference>
<dbReference type="Proteomes" id="UP000070063">
    <property type="component" value="Unassembled WGS sequence"/>
</dbReference>
<evidence type="ECO:0000256" key="3">
    <source>
        <dbReference type="ARBA" id="ARBA00022490"/>
    </source>
</evidence>
<evidence type="ECO:0000259" key="11">
    <source>
        <dbReference type="PROSITE" id="PS51721"/>
    </source>
</evidence>
<evidence type="ECO:0000313" key="12">
    <source>
        <dbReference type="EMBL" id="KXA39718.1"/>
    </source>
</evidence>
<dbReference type="Gene3D" id="1.10.1580.10">
    <property type="match status" value="1"/>
</dbReference>
<evidence type="ECO:0000256" key="4">
    <source>
        <dbReference type="ARBA" id="ARBA00022517"/>
    </source>
</evidence>
<evidence type="ECO:0000256" key="6">
    <source>
        <dbReference type="ARBA" id="ARBA00022801"/>
    </source>
</evidence>
<dbReference type="InterPro" id="IPR006073">
    <property type="entry name" value="GTP-bd"/>
</dbReference>
<dbReference type="PANTHER" id="PTHR45782">
    <property type="entry name" value="MITOCHONDRIAL RIBOSOME-ASSOCIATED GTPASE 1"/>
    <property type="match status" value="1"/>
</dbReference>
<evidence type="ECO:0000256" key="1">
    <source>
        <dbReference type="ARBA" id="ARBA00004496"/>
    </source>
</evidence>
<keyword evidence="5 9" id="KW-0547">Nucleotide-binding</keyword>
<keyword evidence="4" id="KW-0690">Ribosome biogenesis</keyword>
<dbReference type="InterPro" id="IPR019991">
    <property type="entry name" value="GTP-bd_ribosome_bgen"/>
</dbReference>
<evidence type="ECO:0000313" key="13">
    <source>
        <dbReference type="Proteomes" id="UP000070063"/>
    </source>
</evidence>
<comment type="function">
    <text evidence="9">Required for a late step of 50S ribosomal subunit assembly. Has GTPase activity.</text>
</comment>
<proteinExistence type="inferred from homology"/>
<dbReference type="EMBL" id="LRQI01000024">
    <property type="protein sequence ID" value="KXA39718.1"/>
    <property type="molecule type" value="Genomic_DNA"/>
</dbReference>
<keyword evidence="6" id="KW-0378">Hydrolase</keyword>
<protein>
    <recommendedName>
        <fullName evidence="2 9">Ribosome biogenesis GTPase A</fullName>
    </recommendedName>
</protein>
<gene>
    <name evidence="12" type="ORF">HMPREF3225_00618</name>
</gene>
<evidence type="ECO:0000256" key="2">
    <source>
        <dbReference type="ARBA" id="ARBA00014898"/>
    </source>
</evidence>
<dbReference type="GO" id="GO:0003723">
    <property type="term" value="F:RNA binding"/>
    <property type="evidence" value="ECO:0007669"/>
    <property type="project" value="UniProtKB-KW"/>
</dbReference>
<comment type="caution">
    <text evidence="12">The sequence shown here is derived from an EMBL/GenBank/DDBJ whole genome shotgun (WGS) entry which is preliminary data.</text>
</comment>
<dbReference type="PANTHER" id="PTHR45782:SF4">
    <property type="entry name" value="MITOCHONDRIAL RIBOSOME-ASSOCIATED GTPASE 1"/>
    <property type="match status" value="1"/>
</dbReference>
<dbReference type="Pfam" id="PF01926">
    <property type="entry name" value="MMR_HSR1"/>
    <property type="match status" value="1"/>
</dbReference>
<keyword evidence="8 9" id="KW-0342">GTP-binding</keyword>
<dbReference type="AlphaFoldDB" id="A0ABD4EI14"/>
<evidence type="ECO:0000256" key="9">
    <source>
        <dbReference type="PIRNR" id="PIRNR006230"/>
    </source>
</evidence>
<dbReference type="PIRSF" id="PIRSF006230">
    <property type="entry name" value="MG442"/>
    <property type="match status" value="1"/>
</dbReference>
<feature type="binding site" evidence="10">
    <location>
        <begin position="131"/>
        <end position="136"/>
    </location>
    <ligand>
        <name>GTP</name>
        <dbReference type="ChEBI" id="CHEBI:37565"/>
    </ligand>
</feature>
<feature type="binding site" evidence="10">
    <location>
        <begin position="59"/>
        <end position="62"/>
    </location>
    <ligand>
        <name>GTP</name>
        <dbReference type="ChEBI" id="CHEBI:37565"/>
    </ligand>
</feature>
<evidence type="ECO:0000256" key="7">
    <source>
        <dbReference type="ARBA" id="ARBA00022884"/>
    </source>
</evidence>
<dbReference type="InterPro" id="IPR030378">
    <property type="entry name" value="G_CP_dom"/>
</dbReference>
<comment type="similarity">
    <text evidence="9">Belongs to the TRAFAC class YlqF/YawG GTPase family. MTG1 subfamily.</text>
</comment>
<comment type="subcellular location">
    <subcellularLocation>
        <location evidence="1 9">Cytoplasm</location>
    </subcellularLocation>
</comment>
<reference evidence="12 13" key="1">
    <citation type="submission" date="2016-01" db="EMBL/GenBank/DDBJ databases">
        <authorList>
            <person name="Mitreva M."/>
            <person name="Pepin K.H."/>
            <person name="Mihindukulasuriya K.A."/>
            <person name="Fulton R."/>
            <person name="Fronick C."/>
            <person name="O'Laughlin M."/>
            <person name="Miner T."/>
            <person name="Herter B."/>
            <person name="Rosa B.A."/>
            <person name="Cordes M."/>
            <person name="Tomlinson C."/>
            <person name="Wollam A."/>
            <person name="Palsikar V.B."/>
            <person name="Mardis E.R."/>
            <person name="Wilson R.K."/>
        </authorList>
    </citation>
    <scope>NUCLEOTIDE SEQUENCE [LARGE SCALE GENOMIC DNA]</scope>
    <source>
        <strain evidence="12 13">MJR7738</strain>
    </source>
</reference>
<evidence type="ECO:0000256" key="5">
    <source>
        <dbReference type="ARBA" id="ARBA00022741"/>
    </source>
</evidence>
<dbReference type="GO" id="GO:0016787">
    <property type="term" value="F:hydrolase activity"/>
    <property type="evidence" value="ECO:0007669"/>
    <property type="project" value="UniProtKB-KW"/>
</dbReference>
<dbReference type="PROSITE" id="PS51721">
    <property type="entry name" value="G_CP"/>
    <property type="match status" value="1"/>
</dbReference>
<evidence type="ECO:0000256" key="10">
    <source>
        <dbReference type="PIRSR" id="PIRSR006230-1"/>
    </source>
</evidence>
<dbReference type="NCBIfam" id="TIGR03596">
    <property type="entry name" value="GTPase_YlqF"/>
    <property type="match status" value="1"/>
</dbReference>
<dbReference type="InterPro" id="IPR027417">
    <property type="entry name" value="P-loop_NTPase"/>
</dbReference>
<dbReference type="FunFam" id="1.10.1580.10:FF:000003">
    <property type="entry name" value="Ribosome biogenesis GTPase A"/>
    <property type="match status" value="1"/>
</dbReference>
<sequence length="295" mass="33636">MMAIQWYPGHMAKAKRKVTEQLKKVDVVFELVDARIPYSSRNPMIDDVIKQKPRVVILNKKDMTNLKEMSKWEHYFVEQGFYPVAVDAKHGKNLKGVEAAAIEATKDKFAKEQAKGLKPRAIRAMIVGIPNVGKSTLINKLARKNIAQTGNKPGVTKQQQWIKVGKVLQLLDTPGILWPKFEDELVGKKLSLTGAIKDSIVHLDDVAIFGLNFLIQHDIETLRQHYHISVEEDAAILEWFDAIGRRRGLLQKGNEVDYEAVIELLINDLRNAKMGTYCFDLYSEMKRYIAHENND</sequence>
<dbReference type="GO" id="GO:0005737">
    <property type="term" value="C:cytoplasm"/>
    <property type="evidence" value="ECO:0007669"/>
    <property type="project" value="UniProtKB-SubCell"/>
</dbReference>
<dbReference type="Gene3D" id="3.40.50.300">
    <property type="entry name" value="P-loop containing nucleotide triphosphate hydrolases"/>
    <property type="match status" value="1"/>
</dbReference>
<dbReference type="FunFam" id="3.40.50.300:FF:000590">
    <property type="entry name" value="Ribosome biogenesis GTPase A"/>
    <property type="match status" value="1"/>
</dbReference>
<organism evidence="12 13">
    <name type="scientific">Staphylococcus lugdunensis</name>
    <dbReference type="NCBI Taxonomy" id="28035"/>
    <lineage>
        <taxon>Bacteria</taxon>
        <taxon>Bacillati</taxon>
        <taxon>Bacillota</taxon>
        <taxon>Bacilli</taxon>
        <taxon>Bacillales</taxon>
        <taxon>Staphylococcaceae</taxon>
        <taxon>Staphylococcus</taxon>
    </lineage>
</organism>
<accession>A0ABD4EI14</accession>